<dbReference type="InterPro" id="IPR003004">
    <property type="entry name" value="GspF/PilC"/>
</dbReference>
<feature type="transmembrane region" description="Helical" evidence="8">
    <location>
        <begin position="370"/>
        <end position="391"/>
    </location>
</feature>
<keyword evidence="4" id="KW-0997">Cell inner membrane</keyword>
<feature type="transmembrane region" description="Helical" evidence="8">
    <location>
        <begin position="160"/>
        <end position="186"/>
    </location>
</feature>
<dbReference type="PANTHER" id="PTHR30012:SF0">
    <property type="entry name" value="TYPE II SECRETION SYSTEM PROTEIN F-RELATED"/>
    <property type="match status" value="1"/>
</dbReference>
<comment type="caution">
    <text evidence="10">The sequence shown here is derived from an EMBL/GenBank/DDBJ whole genome shotgun (WGS) entry which is preliminary data.</text>
</comment>
<feature type="domain" description="Type II secretion system protein GspF" evidence="9">
    <location>
        <begin position="267"/>
        <end position="389"/>
    </location>
</feature>
<evidence type="ECO:0000256" key="6">
    <source>
        <dbReference type="ARBA" id="ARBA00022989"/>
    </source>
</evidence>
<dbReference type="PANTHER" id="PTHR30012">
    <property type="entry name" value="GENERAL SECRETION PATHWAY PROTEIN"/>
    <property type="match status" value="1"/>
</dbReference>
<dbReference type="GO" id="GO:0015628">
    <property type="term" value="P:protein secretion by the type II secretion system"/>
    <property type="evidence" value="ECO:0007669"/>
    <property type="project" value="TreeGrafter"/>
</dbReference>
<dbReference type="InterPro" id="IPR042094">
    <property type="entry name" value="T2SS_GspF_sf"/>
</dbReference>
<protein>
    <recommendedName>
        <fullName evidence="9">Type II secretion system protein GspF domain-containing protein</fullName>
    </recommendedName>
</protein>
<accession>A0A1F4ZR85</accession>
<comment type="similarity">
    <text evidence="2">Belongs to the GSP F family.</text>
</comment>
<keyword evidence="6 8" id="KW-1133">Transmembrane helix</keyword>
<feature type="domain" description="Type II secretion system protein GspF" evidence="9">
    <location>
        <begin position="65"/>
        <end position="187"/>
    </location>
</feature>
<evidence type="ECO:0000256" key="4">
    <source>
        <dbReference type="ARBA" id="ARBA00022519"/>
    </source>
</evidence>
<name>A0A1F4ZR85_9BACT</name>
<dbReference type="Gene3D" id="1.20.81.30">
    <property type="entry name" value="Type II secretion system (T2SS), domain F"/>
    <property type="match status" value="2"/>
</dbReference>
<gene>
    <name evidence="10" type="ORF">A2397_05960</name>
</gene>
<evidence type="ECO:0000256" key="5">
    <source>
        <dbReference type="ARBA" id="ARBA00022692"/>
    </source>
</evidence>
<dbReference type="Pfam" id="PF00482">
    <property type="entry name" value="T2SSF"/>
    <property type="match status" value="2"/>
</dbReference>
<evidence type="ECO:0000313" key="11">
    <source>
        <dbReference type="Proteomes" id="UP000176424"/>
    </source>
</evidence>
<dbReference type="AlphaFoldDB" id="A0A1F4ZR85"/>
<evidence type="ECO:0000256" key="8">
    <source>
        <dbReference type="SAM" id="Phobius"/>
    </source>
</evidence>
<evidence type="ECO:0000256" key="3">
    <source>
        <dbReference type="ARBA" id="ARBA00022475"/>
    </source>
</evidence>
<keyword evidence="3" id="KW-1003">Cell membrane</keyword>
<organism evidence="10 11">
    <name type="scientific">Candidatus Amesbacteria bacterium RIFOXYB1_FULL_44_23</name>
    <dbReference type="NCBI Taxonomy" id="1797263"/>
    <lineage>
        <taxon>Bacteria</taxon>
        <taxon>Candidatus Amesiibacteriota</taxon>
    </lineage>
</organism>
<evidence type="ECO:0000256" key="7">
    <source>
        <dbReference type="ARBA" id="ARBA00023136"/>
    </source>
</evidence>
<dbReference type="InterPro" id="IPR018076">
    <property type="entry name" value="T2SS_GspF_dom"/>
</dbReference>
<comment type="subcellular location">
    <subcellularLocation>
        <location evidence="1">Cell inner membrane</location>
        <topology evidence="1">Multi-pass membrane protein</topology>
    </subcellularLocation>
</comment>
<dbReference type="FunFam" id="1.20.81.30:FF:000001">
    <property type="entry name" value="Type II secretion system protein F"/>
    <property type="match status" value="2"/>
</dbReference>
<reference evidence="10 11" key="1">
    <citation type="journal article" date="2016" name="Nat. Commun.">
        <title>Thousands of microbial genomes shed light on interconnected biogeochemical processes in an aquifer system.</title>
        <authorList>
            <person name="Anantharaman K."/>
            <person name="Brown C.T."/>
            <person name="Hug L.A."/>
            <person name="Sharon I."/>
            <person name="Castelle C.J."/>
            <person name="Probst A.J."/>
            <person name="Thomas B.C."/>
            <person name="Singh A."/>
            <person name="Wilkins M.J."/>
            <person name="Karaoz U."/>
            <person name="Brodie E.L."/>
            <person name="Williams K.H."/>
            <person name="Hubbard S.S."/>
            <person name="Banfield J.F."/>
        </authorList>
    </citation>
    <scope>NUCLEOTIDE SEQUENCE [LARGE SCALE GENOMIC DNA]</scope>
</reference>
<evidence type="ECO:0000313" key="10">
    <source>
        <dbReference type="EMBL" id="OGD08881.1"/>
    </source>
</evidence>
<evidence type="ECO:0000256" key="2">
    <source>
        <dbReference type="ARBA" id="ARBA00005745"/>
    </source>
</evidence>
<dbReference type="Proteomes" id="UP000176424">
    <property type="component" value="Unassembled WGS sequence"/>
</dbReference>
<dbReference type="GO" id="GO:0005886">
    <property type="term" value="C:plasma membrane"/>
    <property type="evidence" value="ECO:0007669"/>
    <property type="project" value="UniProtKB-SubCell"/>
</dbReference>
<dbReference type="EMBL" id="MEXR01000046">
    <property type="protein sequence ID" value="OGD08881.1"/>
    <property type="molecule type" value="Genomic_DNA"/>
</dbReference>
<keyword evidence="5 8" id="KW-0812">Transmembrane</keyword>
<dbReference type="PRINTS" id="PR00812">
    <property type="entry name" value="BCTERIALGSPF"/>
</dbReference>
<keyword evidence="7 8" id="KW-0472">Membrane</keyword>
<sequence length="397" mass="43123">MKVRYTARDNTGRSVKGTVESSTLKAAAGMVREQGLVPLSLTEVKTSSGFMTSMKGVGAADLMSFTRQLSTMITAGLPLTDALNLLKVQSAPALSAVIASVVTDVQAGVALSTAMDKHPKVFSKVYVALVKAGEAAGVMEKILNRLAETSEKSREFKGKVVGAMIYPIIIMLGMIGVMILMVVVVIPKMKDLYADFGSELPIATKILLAISDNFIKFWWLILLLVVGLVFSVRSFLATEKGRLFWGRNMFKIPVMGSLLVQTLLTEFTRTTALLLAAGVSVVEALRIVADTSGNLMVERDVKRIANQVEKGFPVSISFSESEFFPPVFGQMIAVGEETGKLDEVLEKLSHYFETESEQKVKGLTTAIEPIILMVMAVGVGFLMYAIIMPIYQITDEI</sequence>
<dbReference type="STRING" id="1797263.A2397_05960"/>
<evidence type="ECO:0000259" key="9">
    <source>
        <dbReference type="Pfam" id="PF00482"/>
    </source>
</evidence>
<proteinExistence type="inferred from homology"/>
<evidence type="ECO:0000256" key="1">
    <source>
        <dbReference type="ARBA" id="ARBA00004429"/>
    </source>
</evidence>
<feature type="transmembrane region" description="Helical" evidence="8">
    <location>
        <begin position="217"/>
        <end position="236"/>
    </location>
</feature>